<keyword evidence="2" id="KW-1003">Cell membrane</keyword>
<accession>A0ABP9UM92</accession>
<evidence type="ECO:0000256" key="2">
    <source>
        <dbReference type="ARBA" id="ARBA00022475"/>
    </source>
</evidence>
<dbReference type="Pfam" id="PF03739">
    <property type="entry name" value="LptF_LptG"/>
    <property type="match status" value="1"/>
</dbReference>
<sequence>MRISDRYIGRHILSGTLFAIILLSLLLVMGNVFKQIRPLLVEYGAPLSVLGDFTLRVLPVSLIYTIPWGFLSAVLLVFGRLSSDNELNGFRAAGVSLTRLAAPVLAIGLGLSMVCLWLNLGVAPAATKTSKDVIRDALIKDPRVLLRAGRDQSRLKNLRVFSESDNGEVFQNFHVFLGGDASTGAGEGYIHADTATTVNDVEKQEIRLRFTNAYTEATYSDAETKGTGKTKDFTLMSKALEWMVINYGDDARQNKLNPSSMSNTQLAAMAEHYRSGPLAADASKEERRRDKIRQVVRSNLLAEMTRRYTSSFACLAFAFIGVPLGIKARRRDTSSGLILSLAIGGLYFLGGSMLKPDGDSTWLLWIPNMVCVALGIFLFRRARFR</sequence>
<dbReference type="Proteomes" id="UP001476282">
    <property type="component" value="Unassembled WGS sequence"/>
</dbReference>
<dbReference type="RefSeq" id="WP_353566671.1">
    <property type="nucleotide sequence ID" value="NZ_BAABRI010000008.1"/>
</dbReference>
<reference evidence="7 8" key="1">
    <citation type="submission" date="2024-02" db="EMBL/GenBank/DDBJ databases">
        <title>Haloferula sargassicola NBRC 104335.</title>
        <authorList>
            <person name="Ichikawa N."/>
            <person name="Katano-Makiyama Y."/>
            <person name="Hidaka K."/>
        </authorList>
    </citation>
    <scope>NUCLEOTIDE SEQUENCE [LARGE SCALE GENOMIC DNA]</scope>
    <source>
        <strain evidence="7 8">NBRC 104335</strain>
    </source>
</reference>
<feature type="transmembrane region" description="Helical" evidence="6">
    <location>
        <begin position="53"/>
        <end position="79"/>
    </location>
</feature>
<evidence type="ECO:0000256" key="4">
    <source>
        <dbReference type="ARBA" id="ARBA00022989"/>
    </source>
</evidence>
<name>A0ABP9UM92_9BACT</name>
<feature type="transmembrane region" description="Helical" evidence="6">
    <location>
        <begin position="12"/>
        <end position="33"/>
    </location>
</feature>
<gene>
    <name evidence="7" type="ORF">Hsar01_01755</name>
</gene>
<dbReference type="EMBL" id="BAABRI010000008">
    <property type="protein sequence ID" value="GAA5482532.1"/>
    <property type="molecule type" value="Genomic_DNA"/>
</dbReference>
<feature type="transmembrane region" description="Helical" evidence="6">
    <location>
        <begin position="362"/>
        <end position="379"/>
    </location>
</feature>
<proteinExistence type="predicted"/>
<evidence type="ECO:0000313" key="8">
    <source>
        <dbReference type="Proteomes" id="UP001476282"/>
    </source>
</evidence>
<keyword evidence="8" id="KW-1185">Reference proteome</keyword>
<keyword evidence="5 6" id="KW-0472">Membrane</keyword>
<evidence type="ECO:0000256" key="5">
    <source>
        <dbReference type="ARBA" id="ARBA00023136"/>
    </source>
</evidence>
<dbReference type="PANTHER" id="PTHR33529">
    <property type="entry name" value="SLR0882 PROTEIN-RELATED"/>
    <property type="match status" value="1"/>
</dbReference>
<evidence type="ECO:0000313" key="7">
    <source>
        <dbReference type="EMBL" id="GAA5482532.1"/>
    </source>
</evidence>
<feature type="transmembrane region" description="Helical" evidence="6">
    <location>
        <begin position="308"/>
        <end position="326"/>
    </location>
</feature>
<dbReference type="PANTHER" id="PTHR33529:SF6">
    <property type="entry name" value="YJGP_YJGQ FAMILY PERMEASE"/>
    <property type="match status" value="1"/>
</dbReference>
<evidence type="ECO:0000256" key="6">
    <source>
        <dbReference type="SAM" id="Phobius"/>
    </source>
</evidence>
<feature type="transmembrane region" description="Helical" evidence="6">
    <location>
        <begin position="100"/>
        <end position="120"/>
    </location>
</feature>
<keyword evidence="3 6" id="KW-0812">Transmembrane</keyword>
<keyword evidence="4 6" id="KW-1133">Transmembrane helix</keyword>
<comment type="subcellular location">
    <subcellularLocation>
        <location evidence="1">Cell membrane</location>
        <topology evidence="1">Multi-pass membrane protein</topology>
    </subcellularLocation>
</comment>
<evidence type="ECO:0000256" key="3">
    <source>
        <dbReference type="ARBA" id="ARBA00022692"/>
    </source>
</evidence>
<protein>
    <recommendedName>
        <fullName evidence="9">YjgP/YjgQ family permease</fullName>
    </recommendedName>
</protein>
<organism evidence="7 8">
    <name type="scientific">Haloferula sargassicola</name>
    <dbReference type="NCBI Taxonomy" id="490096"/>
    <lineage>
        <taxon>Bacteria</taxon>
        <taxon>Pseudomonadati</taxon>
        <taxon>Verrucomicrobiota</taxon>
        <taxon>Verrucomicrobiia</taxon>
        <taxon>Verrucomicrobiales</taxon>
        <taxon>Verrucomicrobiaceae</taxon>
        <taxon>Haloferula</taxon>
    </lineage>
</organism>
<evidence type="ECO:0008006" key="9">
    <source>
        <dbReference type="Google" id="ProtNLM"/>
    </source>
</evidence>
<dbReference type="InterPro" id="IPR005495">
    <property type="entry name" value="LptG/LptF_permease"/>
</dbReference>
<comment type="caution">
    <text evidence="7">The sequence shown here is derived from an EMBL/GenBank/DDBJ whole genome shotgun (WGS) entry which is preliminary data.</text>
</comment>
<evidence type="ECO:0000256" key="1">
    <source>
        <dbReference type="ARBA" id="ARBA00004651"/>
    </source>
</evidence>
<feature type="transmembrane region" description="Helical" evidence="6">
    <location>
        <begin position="333"/>
        <end position="350"/>
    </location>
</feature>